<keyword evidence="11" id="KW-1185">Reference proteome</keyword>
<accession>A0A0D1XRT0</accession>
<dbReference type="Pfam" id="PF07690">
    <property type="entry name" value="MFS_1"/>
    <property type="match status" value="1"/>
</dbReference>
<dbReference type="Pfam" id="PF00857">
    <property type="entry name" value="Isochorismatase"/>
    <property type="match status" value="1"/>
</dbReference>
<feature type="region of interest" description="Disordered" evidence="7">
    <location>
        <begin position="1069"/>
        <end position="1091"/>
    </location>
</feature>
<sequence length="1615" mass="177588">MSQLVNHNSSNSYRQSGFANRMGWGLRPAVIVIDVCKAYFTEGSPLSLLANPEGASSPESIRRLLTAARIGNVPVIWTKVEYSRPDMADAGLFWRKAKVLDVWLKGDQRGLDDCLEGLKPDEGDVIVVKKYPSAFFATTLASELQCMNVDTLVICGVSTSGCVRATTLDAMQHGFRPMVVGSACGDRTPEIQNANLFDLDANPLPANIYFPAIPTLSKEFGVSIEAMNLTVTVYLAMQGVSPMLWGPLSDRYGRRPIFLVCLSLLVGSCIGLALTPNNAFWLLLLLRAVQAGGCASAIALGAGVIGDISSPDERGGFFGMFNLGPMLAPCVGPVIGGILSDQLGWRSIMWFLTIFSVISLLILLLFLPETMRAIVGNGSIKPLKAVHFAWIPVVPIGTRQIALQAPSPNNAILNPFIFFVYPDVLITLLYTGVVYAVNYTITATISSAYVELYPFLSETTLGLCYLSTGGGMMLGSTMTGKMLDWEFKRMKKRCVTPERHSDGSGEVSGEGGFSIERARLRTMPGFILIFLGAIAMNLLTRKSSNKSAGGSTRETRSSSADRGDAGNKPSLLHRLGRRNSGSRERESTSEHDSTHLPKSRGLPRLSADPIEKAFQPEITEVHPETSNQPATPTQDIANQHPEQSPIIGQAVTTVGQVKAEASTRPEPQARAKSHKISGKGLTKDDVHQLFSGAPQFVLEKGRRGRYFPQAFFPWNNDLDISDLQDRRYLRHESFALATLHAHLPIPDEVHRSSSKADPPSKLDKLGTGKRPMFEIGVFERPNMLSVDGKEPGTVGMRYFLERPVADGLQDDKVREHGKDIELDLSLANAPTLEAFKMLAIGRESEDLNAKIGKHAPTQDRVKLFQGGPHVWRSVGVRDITMELLAHRLEVLHHLRDEVVEGGWRTTILDRFTSSELHHHLFSMILFPPKKLGHEVPPDKEGLKVQIEALVKVLTTPGAWLDLSVPEARLRFGKILHSRTTYYDHDTGHMTVDPERKWLLIQMLLAVELVVRLDAALRLGVALHSESFELKSDEIHHFNKLRTLKVDWDLVAARRFIGLSYVKTIRPKSKPSVASTATSPPPRPGAQHHGSFLGKLFSHSDEERKASTAPSHDDCDITILPRQPEVMVEGLIRFADFIGWPRSQEVRARLSEKLCQVDIEERERFLMDAMTCESQADTHNKSRSVGATRRLGDFYIDLHAATPTTIGGWVSHSWLSGLILPGNSICDILIGTLLENDTAPHLVRTLGWEGSHPLRGSGFICDGSSWWSKSSIVGRVMAASHGTKESMGWIWVPNFVPLYEATKQPLVDRWVKLKTYPVATTRSRPRIFDGDRLAEDSTPLGVGKGGIMSSEFSMLTDHVLDHEDKTQIEVRKVEVHLASSNATDSSPEHPLSAWASFELLLSCPPPAEDSGLSPRVVSKQVRYGLDRAVYFVTAFPCRLPHGHATFAPGSSDATYEQTRPPPKHQAHEHIPAHPLHSTYKYEAKTLSDIIGVDNEGRGLDHVAEPPNPCGRHDSEVWVIDARSVLPPHHHDTISLSSSVSNSSAVTDTSVETAMPCPDGSETYTKICGKEILARSWCAEKGRNAIIARVGRTCLSCAIREAKALEISVVIRVGAKD</sequence>
<dbReference type="PANTHER" id="PTHR42345:SF2">
    <property type="entry name" value="HELICASE-LIKE PROTEIN"/>
    <property type="match status" value="1"/>
</dbReference>
<dbReference type="InterPro" id="IPR036259">
    <property type="entry name" value="MFS_trans_sf"/>
</dbReference>
<evidence type="ECO:0000259" key="9">
    <source>
        <dbReference type="PROSITE" id="PS50850"/>
    </source>
</evidence>
<dbReference type="Gene3D" id="3.40.50.850">
    <property type="entry name" value="Isochorismatase-like"/>
    <property type="match status" value="1"/>
</dbReference>
<feature type="compositionally biased region" description="Basic and acidic residues" evidence="7">
    <location>
        <begin position="553"/>
        <end position="565"/>
    </location>
</feature>
<evidence type="ECO:0000256" key="5">
    <source>
        <dbReference type="ARBA" id="ARBA00022989"/>
    </source>
</evidence>
<feature type="domain" description="Major facilitator superfamily (MFS) profile" evidence="9">
    <location>
        <begin position="162"/>
        <end position="703"/>
    </location>
</feature>
<evidence type="ECO:0000256" key="4">
    <source>
        <dbReference type="ARBA" id="ARBA00022692"/>
    </source>
</evidence>
<evidence type="ECO:0000256" key="3">
    <source>
        <dbReference type="ARBA" id="ARBA00022448"/>
    </source>
</evidence>
<feature type="compositionally biased region" description="Basic and acidic residues" evidence="7">
    <location>
        <begin position="581"/>
        <end position="595"/>
    </location>
</feature>
<dbReference type="SUPFAM" id="SSF103473">
    <property type="entry name" value="MFS general substrate transporter"/>
    <property type="match status" value="1"/>
</dbReference>
<dbReference type="EMBL" id="KN847523">
    <property type="protein sequence ID" value="KIV90821.1"/>
    <property type="molecule type" value="Genomic_DNA"/>
</dbReference>
<dbReference type="GO" id="GO:0016020">
    <property type="term" value="C:membrane"/>
    <property type="evidence" value="ECO:0007669"/>
    <property type="project" value="UniProtKB-SubCell"/>
</dbReference>
<feature type="transmembrane region" description="Helical" evidence="8">
    <location>
        <begin position="317"/>
        <end position="336"/>
    </location>
</feature>
<gene>
    <name evidence="10" type="ORF">PV10_05429</name>
</gene>
<proteinExistence type="inferred from homology"/>
<feature type="transmembrane region" description="Helical" evidence="8">
    <location>
        <begin position="348"/>
        <end position="367"/>
    </location>
</feature>
<dbReference type="GO" id="GO:0022857">
    <property type="term" value="F:transmembrane transporter activity"/>
    <property type="evidence" value="ECO:0007669"/>
    <property type="project" value="InterPro"/>
</dbReference>
<feature type="transmembrane region" description="Helical" evidence="8">
    <location>
        <begin position="522"/>
        <end position="539"/>
    </location>
</feature>
<feature type="compositionally biased region" description="Polar residues" evidence="7">
    <location>
        <begin position="543"/>
        <end position="552"/>
    </location>
</feature>
<evidence type="ECO:0000256" key="2">
    <source>
        <dbReference type="ARBA" id="ARBA00006336"/>
    </source>
</evidence>
<feature type="transmembrane region" description="Helical" evidence="8">
    <location>
        <begin position="416"/>
        <end position="440"/>
    </location>
</feature>
<evidence type="ECO:0000256" key="8">
    <source>
        <dbReference type="SAM" id="Phobius"/>
    </source>
</evidence>
<dbReference type="OMA" id="VFEVPNM"/>
<comment type="subcellular location">
    <subcellularLocation>
        <location evidence="1">Membrane</location>
        <topology evidence="1">Multi-pass membrane protein</topology>
    </subcellularLocation>
</comment>
<dbReference type="FunFam" id="1.20.1720.10:FF:000009">
    <property type="entry name" value="MFS multidrug transporter"/>
    <property type="match status" value="1"/>
</dbReference>
<dbReference type="OrthoDB" id="20872at2759"/>
<dbReference type="PROSITE" id="PS50850">
    <property type="entry name" value="MFS"/>
    <property type="match status" value="1"/>
</dbReference>
<feature type="transmembrane region" description="Helical" evidence="8">
    <location>
        <begin position="280"/>
        <end position="305"/>
    </location>
</feature>
<organism evidence="10 11">
    <name type="scientific">Exophiala mesophila</name>
    <name type="common">Black yeast-like fungus</name>
    <dbReference type="NCBI Taxonomy" id="212818"/>
    <lineage>
        <taxon>Eukaryota</taxon>
        <taxon>Fungi</taxon>
        <taxon>Dikarya</taxon>
        <taxon>Ascomycota</taxon>
        <taxon>Pezizomycotina</taxon>
        <taxon>Eurotiomycetes</taxon>
        <taxon>Chaetothyriomycetidae</taxon>
        <taxon>Chaetothyriales</taxon>
        <taxon>Herpotrichiellaceae</taxon>
        <taxon>Exophiala</taxon>
    </lineage>
</organism>
<feature type="transmembrane region" description="Helical" evidence="8">
    <location>
        <begin position="257"/>
        <end position="274"/>
    </location>
</feature>
<keyword evidence="3" id="KW-0813">Transport</keyword>
<dbReference type="HOGENOM" id="CLU_003431_1_0_1"/>
<dbReference type="RefSeq" id="XP_016222395.1">
    <property type="nucleotide sequence ID" value="XM_016370102.1"/>
</dbReference>
<evidence type="ECO:0000313" key="10">
    <source>
        <dbReference type="EMBL" id="KIV90821.1"/>
    </source>
</evidence>
<keyword evidence="4 8" id="KW-0812">Transmembrane</keyword>
<name>A0A0D1XRT0_EXOME</name>
<dbReference type="InterPro" id="IPR011701">
    <property type="entry name" value="MFS"/>
</dbReference>
<feature type="transmembrane region" description="Helical" evidence="8">
    <location>
        <begin position="460"/>
        <end position="483"/>
    </location>
</feature>
<dbReference type="PANTHER" id="PTHR42345">
    <property type="entry name" value="TPR_REGION DOMAIN-CONTAINING PROTEIN"/>
    <property type="match status" value="1"/>
</dbReference>
<evidence type="ECO:0000256" key="7">
    <source>
        <dbReference type="SAM" id="MobiDB-lite"/>
    </source>
</evidence>
<evidence type="ECO:0000313" key="11">
    <source>
        <dbReference type="Proteomes" id="UP000054302"/>
    </source>
</evidence>
<dbReference type="VEuPathDB" id="FungiDB:PV10_05429"/>
<dbReference type="Gene3D" id="1.20.1720.10">
    <property type="entry name" value="Multidrug resistance protein D"/>
    <property type="match status" value="1"/>
</dbReference>
<comment type="similarity">
    <text evidence="2">Belongs to the isochorismatase family.</text>
</comment>
<dbReference type="Proteomes" id="UP000054302">
    <property type="component" value="Unassembled WGS sequence"/>
</dbReference>
<dbReference type="GeneID" id="27323274"/>
<reference evidence="10 11" key="1">
    <citation type="submission" date="2015-01" db="EMBL/GenBank/DDBJ databases">
        <title>The Genome Sequence of Exophiala mesophila CBS40295.</title>
        <authorList>
            <consortium name="The Broad Institute Genomics Platform"/>
            <person name="Cuomo C."/>
            <person name="de Hoog S."/>
            <person name="Gorbushina A."/>
            <person name="Stielow B."/>
            <person name="Teixiera M."/>
            <person name="Abouelleil A."/>
            <person name="Chapman S.B."/>
            <person name="Priest M."/>
            <person name="Young S.K."/>
            <person name="Wortman J."/>
            <person name="Nusbaum C."/>
            <person name="Birren B."/>
        </authorList>
    </citation>
    <scope>NUCLEOTIDE SEQUENCE [LARGE SCALE GENOMIC DNA]</scope>
    <source>
        <strain evidence="10 11">CBS 40295</strain>
    </source>
</reference>
<dbReference type="InterPro" id="IPR036380">
    <property type="entry name" value="Isochorismatase-like_sf"/>
</dbReference>
<keyword evidence="6 8" id="KW-0472">Membrane</keyword>
<dbReference type="SUPFAM" id="SSF52499">
    <property type="entry name" value="Isochorismatase-like hydrolases"/>
    <property type="match status" value="1"/>
</dbReference>
<evidence type="ECO:0000256" key="1">
    <source>
        <dbReference type="ARBA" id="ARBA00004141"/>
    </source>
</evidence>
<dbReference type="STRING" id="212818.A0A0D1XRT0"/>
<dbReference type="InterPro" id="IPR000868">
    <property type="entry name" value="Isochorismatase-like_dom"/>
</dbReference>
<feature type="region of interest" description="Disordered" evidence="7">
    <location>
        <begin position="543"/>
        <end position="607"/>
    </location>
</feature>
<feature type="region of interest" description="Disordered" evidence="7">
    <location>
        <begin position="1449"/>
        <end position="1468"/>
    </location>
</feature>
<evidence type="ECO:0000256" key="6">
    <source>
        <dbReference type="ARBA" id="ARBA00023136"/>
    </source>
</evidence>
<dbReference type="InterPro" id="IPR020846">
    <property type="entry name" value="MFS_dom"/>
</dbReference>
<protein>
    <recommendedName>
        <fullName evidence="9">Major facilitator superfamily (MFS) profile domain-containing protein</fullName>
    </recommendedName>
</protein>
<keyword evidence="5 8" id="KW-1133">Transmembrane helix</keyword>